<feature type="region of interest" description="Disordered" evidence="1">
    <location>
        <begin position="1"/>
        <end position="45"/>
    </location>
</feature>
<comment type="caution">
    <text evidence="2">The sequence shown here is derived from an EMBL/GenBank/DDBJ whole genome shotgun (WGS) entry which is preliminary data.</text>
</comment>
<dbReference type="EMBL" id="PEXU01000019">
    <property type="protein sequence ID" value="PIS42804.1"/>
    <property type="molecule type" value="Genomic_DNA"/>
</dbReference>
<organism evidence="2 3">
    <name type="scientific">Candidatus Kerfeldbacteria bacterium CG08_land_8_20_14_0_20_40_16</name>
    <dbReference type="NCBI Taxonomy" id="2014244"/>
    <lineage>
        <taxon>Bacteria</taxon>
        <taxon>Candidatus Kerfeldiibacteriota</taxon>
    </lineage>
</organism>
<dbReference type="Proteomes" id="UP000231542">
    <property type="component" value="Unassembled WGS sequence"/>
</dbReference>
<evidence type="ECO:0000256" key="1">
    <source>
        <dbReference type="SAM" id="MobiDB-lite"/>
    </source>
</evidence>
<gene>
    <name evidence="2" type="ORF">COT24_01590</name>
</gene>
<evidence type="ECO:0000313" key="2">
    <source>
        <dbReference type="EMBL" id="PIS42804.1"/>
    </source>
</evidence>
<proteinExistence type="predicted"/>
<feature type="compositionally biased region" description="Basic and acidic residues" evidence="1">
    <location>
        <begin position="12"/>
        <end position="33"/>
    </location>
</feature>
<dbReference type="AlphaFoldDB" id="A0A2H0YWD0"/>
<evidence type="ECO:0000313" key="3">
    <source>
        <dbReference type="Proteomes" id="UP000231542"/>
    </source>
</evidence>
<accession>A0A2H0YWD0</accession>
<sequence length="218" mass="24886">MKNYDIPPQPEEENKKLEIKPKPEIPKGGKENTSETENGQPLKHEILDENGNVIYHEEKWYQKDQTSSPETIGGHRQQFFQHDEQGRVVEEVGQSLSTKEGDPKHENQWKIVTEWGDKDDKTQIGIIETGPDAGHKWKTSKELIHDFGDGRKIVKETTEIIKQGKNPAKPSIGTTEKIKFFKGKQWLGERTKDSSGKESKFLAAGVEKLPNWEDEINS</sequence>
<protein>
    <submittedName>
        <fullName evidence="2">Uncharacterized protein</fullName>
    </submittedName>
</protein>
<reference evidence="2 3" key="1">
    <citation type="submission" date="2017-09" db="EMBL/GenBank/DDBJ databases">
        <title>Depth-based differentiation of microbial function through sediment-hosted aquifers and enrichment of novel symbionts in the deep terrestrial subsurface.</title>
        <authorList>
            <person name="Probst A.J."/>
            <person name="Ladd B."/>
            <person name="Jarett J.K."/>
            <person name="Geller-Mcgrath D.E."/>
            <person name="Sieber C.M."/>
            <person name="Emerson J.B."/>
            <person name="Anantharaman K."/>
            <person name="Thomas B.C."/>
            <person name="Malmstrom R."/>
            <person name="Stieglmeier M."/>
            <person name="Klingl A."/>
            <person name="Woyke T."/>
            <person name="Ryan C.M."/>
            <person name="Banfield J.F."/>
        </authorList>
    </citation>
    <scope>NUCLEOTIDE SEQUENCE [LARGE SCALE GENOMIC DNA]</scope>
    <source>
        <strain evidence="2">CG08_land_8_20_14_0_20_40_16</strain>
    </source>
</reference>
<name>A0A2H0YWD0_9BACT</name>